<evidence type="ECO:0000313" key="1">
    <source>
        <dbReference type="EMBL" id="KAJ2773604.1"/>
    </source>
</evidence>
<comment type="caution">
    <text evidence="1">The sequence shown here is derived from an EMBL/GenBank/DDBJ whole genome shotgun (WGS) entry which is preliminary data.</text>
</comment>
<gene>
    <name evidence="1" type="ORF">IWQ57_001219</name>
</gene>
<reference evidence="1" key="1">
    <citation type="submission" date="2022-07" db="EMBL/GenBank/DDBJ databases">
        <title>Phylogenomic reconstructions and comparative analyses of Kickxellomycotina fungi.</title>
        <authorList>
            <person name="Reynolds N.K."/>
            <person name="Stajich J.E."/>
            <person name="Barry K."/>
            <person name="Grigoriev I.V."/>
            <person name="Crous P."/>
            <person name="Smith M.E."/>
        </authorList>
    </citation>
    <scope>NUCLEOTIDE SEQUENCE</scope>
    <source>
        <strain evidence="1">CBS 109366</strain>
    </source>
</reference>
<keyword evidence="2" id="KW-1185">Reference proteome</keyword>
<sequence>MFGSAQVGAVDGAGAAVQLCVLSVEGPVQVPPLGSVKCPAPVELNIDDTEARVFAGAPCIASHPERAAAMHGEVARPPAPARAGSGRREHRPARAPRAQSAEDEARPADATGCDCRLDSDEETVGTAITPPGLHADTGICHVRCYALGDEAMQLPLVCVTCQASADGGRASAYAVGRLLVARRAAALFCAQGEGRVFSVLGDIGCLRHRAQAAMAALQKLGVVRIDKSVYPHSFRVAPDGQRVACAALFGDDICVKLDAAARASQAGPRASAPRPEAD</sequence>
<name>A0ACC1K559_9FUNG</name>
<protein>
    <submittedName>
        <fullName evidence="1">Uncharacterized protein</fullName>
    </submittedName>
</protein>
<organism evidence="1 2">
    <name type="scientific">Coemansia nantahalensis</name>
    <dbReference type="NCBI Taxonomy" id="2789366"/>
    <lineage>
        <taxon>Eukaryota</taxon>
        <taxon>Fungi</taxon>
        <taxon>Fungi incertae sedis</taxon>
        <taxon>Zoopagomycota</taxon>
        <taxon>Kickxellomycotina</taxon>
        <taxon>Kickxellomycetes</taxon>
        <taxon>Kickxellales</taxon>
        <taxon>Kickxellaceae</taxon>
        <taxon>Coemansia</taxon>
    </lineage>
</organism>
<dbReference type="Proteomes" id="UP001140234">
    <property type="component" value="Unassembled WGS sequence"/>
</dbReference>
<evidence type="ECO:0000313" key="2">
    <source>
        <dbReference type="Proteomes" id="UP001140234"/>
    </source>
</evidence>
<accession>A0ACC1K559</accession>
<dbReference type="EMBL" id="JANBUJ010000203">
    <property type="protein sequence ID" value="KAJ2773604.1"/>
    <property type="molecule type" value="Genomic_DNA"/>
</dbReference>
<proteinExistence type="predicted"/>